<name>A0A0F4JTE7_9ACTN</name>
<organism evidence="1 2">
    <name type="scientific">Streptomyces katrae</name>
    <dbReference type="NCBI Taxonomy" id="68223"/>
    <lineage>
        <taxon>Bacteria</taxon>
        <taxon>Bacillati</taxon>
        <taxon>Actinomycetota</taxon>
        <taxon>Actinomycetes</taxon>
        <taxon>Kitasatosporales</taxon>
        <taxon>Streptomycetaceae</taxon>
        <taxon>Streptomyces</taxon>
    </lineage>
</organism>
<dbReference type="EMBL" id="JZWV01000119">
    <property type="protein sequence ID" value="KJY37104.1"/>
    <property type="molecule type" value="Genomic_DNA"/>
</dbReference>
<reference evidence="1 2" key="1">
    <citation type="submission" date="2015-02" db="EMBL/GenBank/DDBJ databases">
        <authorList>
            <person name="Ju K.-S."/>
            <person name="Doroghazi J.R."/>
            <person name="Metcalf W."/>
        </authorList>
    </citation>
    <scope>NUCLEOTIDE SEQUENCE [LARGE SCALE GENOMIC DNA]</scope>
    <source>
        <strain evidence="1 2">NRRL ISP-5550</strain>
    </source>
</reference>
<gene>
    <name evidence="1" type="ORF">VR44_06570</name>
</gene>
<dbReference type="Proteomes" id="UP000033551">
    <property type="component" value="Unassembled WGS sequence"/>
</dbReference>
<protein>
    <submittedName>
        <fullName evidence="1">Uncharacterized protein</fullName>
    </submittedName>
</protein>
<keyword evidence="2" id="KW-1185">Reference proteome</keyword>
<dbReference type="AlphaFoldDB" id="A0A0F4JTE7"/>
<evidence type="ECO:0000313" key="2">
    <source>
        <dbReference type="Proteomes" id="UP000033551"/>
    </source>
</evidence>
<proteinExistence type="predicted"/>
<sequence length="185" mass="20014">MDVNNGLLPADVISDYDVTRYVGKSGGTLSFDLVFDRTYEVADPSVVGEQSRKGVWADVHALYDLVGINEDRVEVSTSGSGGSDSGGLFGDIFDPLKDILNPGGGTSGPPDANSRYRGVMTIRPVYVVFTTDWYAQVGNTTGTARWYGYLNHLDVDFTHWSENMIPLRCTVGTTLQLLVEYGGGS</sequence>
<accession>A0A0F4JTE7</accession>
<comment type="caution">
    <text evidence="1">The sequence shown here is derived from an EMBL/GenBank/DDBJ whole genome shotgun (WGS) entry which is preliminary data.</text>
</comment>
<evidence type="ECO:0000313" key="1">
    <source>
        <dbReference type="EMBL" id="KJY37104.1"/>
    </source>
</evidence>
<dbReference type="PATRIC" id="fig|68223.7.peg.3230"/>